<dbReference type="InterPro" id="IPR029058">
    <property type="entry name" value="AB_hydrolase_fold"/>
</dbReference>
<evidence type="ECO:0000256" key="1">
    <source>
        <dbReference type="SAM" id="SignalP"/>
    </source>
</evidence>
<feature type="signal peptide" evidence="1">
    <location>
        <begin position="1"/>
        <end position="25"/>
    </location>
</feature>
<dbReference type="PANTHER" id="PTHR48098">
    <property type="entry name" value="ENTEROCHELIN ESTERASE-RELATED"/>
    <property type="match status" value="1"/>
</dbReference>
<name>A0A5C1HTN1_9SPHI</name>
<reference evidence="2" key="1">
    <citation type="submission" date="2019-08" db="EMBL/GenBank/DDBJ databases">
        <title>Comparative genome analysis confer to the adaptation heavy metal polluted environment.</title>
        <authorList>
            <person name="Li Y."/>
        </authorList>
    </citation>
    <scope>NUCLEOTIDE SEQUENCE [LARGE SCALE GENOMIC DNA]</scope>
    <source>
        <strain evidence="2">P1</strain>
    </source>
</reference>
<keyword evidence="3" id="KW-1185">Reference proteome</keyword>
<dbReference type="InterPro" id="IPR000801">
    <property type="entry name" value="Esterase-like"/>
</dbReference>
<dbReference type="AlphaFoldDB" id="A0A5C1HTN1"/>
<gene>
    <name evidence="2" type="ORF">DEO27_001745</name>
</gene>
<dbReference type="PANTHER" id="PTHR48098:SF6">
    <property type="entry name" value="FERRI-BACILLIBACTIN ESTERASE BESA"/>
    <property type="match status" value="1"/>
</dbReference>
<evidence type="ECO:0000313" key="2">
    <source>
        <dbReference type="EMBL" id="QEM08793.1"/>
    </source>
</evidence>
<protein>
    <submittedName>
        <fullName evidence="2">Alpha/beta hydrolase</fullName>
    </submittedName>
</protein>
<dbReference type="GO" id="GO:0016787">
    <property type="term" value="F:hydrolase activity"/>
    <property type="evidence" value="ECO:0007669"/>
    <property type="project" value="UniProtKB-KW"/>
</dbReference>
<dbReference type="EMBL" id="CP043450">
    <property type="protein sequence ID" value="QEM08793.1"/>
    <property type="molecule type" value="Genomic_DNA"/>
</dbReference>
<keyword evidence="1" id="KW-0732">Signal</keyword>
<accession>A0A5C1HTN1</accession>
<organism evidence="2 3">
    <name type="scientific">Mucilaginibacter rubeus</name>
    <dbReference type="NCBI Taxonomy" id="2027860"/>
    <lineage>
        <taxon>Bacteria</taxon>
        <taxon>Pseudomonadati</taxon>
        <taxon>Bacteroidota</taxon>
        <taxon>Sphingobacteriia</taxon>
        <taxon>Sphingobacteriales</taxon>
        <taxon>Sphingobacteriaceae</taxon>
        <taxon>Mucilaginibacter</taxon>
    </lineage>
</organism>
<dbReference type="Pfam" id="PF00756">
    <property type="entry name" value="Esterase"/>
    <property type="match status" value="1"/>
</dbReference>
<dbReference type="RefSeq" id="WP_112575957.1">
    <property type="nucleotide sequence ID" value="NZ_CP043450.1"/>
</dbReference>
<dbReference type="InterPro" id="IPR050583">
    <property type="entry name" value="Mycobacterial_A85_antigen"/>
</dbReference>
<dbReference type="OrthoDB" id="9803578at2"/>
<sequence>MLKQNLKSSIILIAILFVVANITTAQVKSDTPTPFSDKGLVQWDYHSTVIGEDYTIYVLLPPGYDTTKNKYPVLYMTDGDWNMTVAMNCFNMLRQDYETTEALIVGIGYGNRPNQRSRDLNPATGGPKFISFIEREVMPFIQNKYRVSDNKALYGYSYGGMFTTMVLFEHPNLFNMIFIGAPGNSGSELIPSAKKYFTNNHDLNSKVFLGVGSFEHTTAKNIEDFKTYMVNQHCKSLDIATAITPNAGHGAALAQVMQNAIAFAYCKKHKEITIPVKDLQQYTGTYIIAGDTTNSKFKLYIADNKLYFANNGQPPIAFVPFAKDSFFMYENERDEVFFHTEAGKMYILYSPLHEKPTRLDKVK</sequence>
<feature type="chain" id="PRO_5022899227" evidence="1">
    <location>
        <begin position="26"/>
        <end position="363"/>
    </location>
</feature>
<dbReference type="KEGG" id="mrub:DEO27_001745"/>
<dbReference type="Proteomes" id="UP000251402">
    <property type="component" value="Chromosome"/>
</dbReference>
<evidence type="ECO:0000313" key="3">
    <source>
        <dbReference type="Proteomes" id="UP000251402"/>
    </source>
</evidence>
<keyword evidence="2" id="KW-0378">Hydrolase</keyword>
<dbReference type="Gene3D" id="3.40.50.1820">
    <property type="entry name" value="alpha/beta hydrolase"/>
    <property type="match status" value="1"/>
</dbReference>
<proteinExistence type="predicted"/>
<dbReference type="SUPFAM" id="SSF53474">
    <property type="entry name" value="alpha/beta-Hydrolases"/>
    <property type="match status" value="1"/>
</dbReference>